<keyword evidence="6" id="KW-0418">Kinase</keyword>
<dbReference type="GO" id="GO:0005524">
    <property type="term" value="F:ATP binding"/>
    <property type="evidence" value="ECO:0007669"/>
    <property type="project" value="UniProtKB-KW"/>
</dbReference>
<keyword evidence="3" id="KW-0808">Transferase</keyword>
<evidence type="ECO:0000256" key="8">
    <source>
        <dbReference type="ARBA" id="ARBA00022840"/>
    </source>
</evidence>
<evidence type="ECO:0000256" key="6">
    <source>
        <dbReference type="ARBA" id="ARBA00022777"/>
    </source>
</evidence>
<evidence type="ECO:0000313" key="14">
    <source>
        <dbReference type="Proteomes" id="UP000676456"/>
    </source>
</evidence>
<evidence type="ECO:0000256" key="9">
    <source>
        <dbReference type="ARBA" id="ARBA00022842"/>
    </source>
</evidence>
<gene>
    <name evidence="13" type="ORF">KHA91_15430</name>
</gene>
<keyword evidence="5" id="KW-0547">Nucleotide-binding</keyword>
<keyword evidence="14" id="KW-1185">Reference proteome</keyword>
<dbReference type="InterPro" id="IPR043129">
    <property type="entry name" value="ATPase_NBD"/>
</dbReference>
<accession>A0A942Z698</accession>
<evidence type="ECO:0000256" key="4">
    <source>
        <dbReference type="ARBA" id="ARBA00022723"/>
    </source>
</evidence>
<dbReference type="GO" id="GO:0046872">
    <property type="term" value="F:metal ion binding"/>
    <property type="evidence" value="ECO:0007669"/>
    <property type="project" value="UniProtKB-KW"/>
</dbReference>
<evidence type="ECO:0000256" key="1">
    <source>
        <dbReference type="ARBA" id="ARBA00001946"/>
    </source>
</evidence>
<sequence>MVLGAIEAGGTKFLCAVGDMDFNVIDKIEIPTTSPRETIEKVKDFFRQYNVRSMGIGSFGPADVNIDSPNYGCITTTPKEQWQYFNLITAMKDVCDFPIVFDTDVNFAALGEVRFGAARHVKSCIYVTIGTGIGVGAIVNNQILHGLSHPEMGHIVVRRHKNDLFEGACPFHQDCLEGLASGPSIEKRWSKEGFLLESNHEAWEIEGYYIAQALMTYILTLSPEKIILGGGVIKQRQLLPIIYHYLKKLNEGYISLPQMDEQISEYIVTPELDGLSAIKGGFYLAKKRID</sequence>
<evidence type="ECO:0000256" key="11">
    <source>
        <dbReference type="ARBA" id="ARBA00038887"/>
    </source>
</evidence>
<protein>
    <recommendedName>
        <fullName evidence="11">fructokinase</fullName>
        <ecNumber evidence="11">2.7.1.4</ecNumber>
    </recommendedName>
</protein>
<evidence type="ECO:0000256" key="10">
    <source>
        <dbReference type="ARBA" id="ARBA00023277"/>
    </source>
</evidence>
<dbReference type="PANTHER" id="PTHR42742">
    <property type="entry name" value="TRANSCRIPTIONAL REPRESSOR MPRA"/>
    <property type="match status" value="1"/>
</dbReference>
<dbReference type="EMBL" id="JAGYPN010000003">
    <property type="protein sequence ID" value="MBS4224112.1"/>
    <property type="molecule type" value="Genomic_DNA"/>
</dbReference>
<comment type="similarity">
    <text evidence="2">Belongs to the ROK (NagC/XylR) family.</text>
</comment>
<dbReference type="GO" id="GO:0008865">
    <property type="term" value="F:fructokinase activity"/>
    <property type="evidence" value="ECO:0007669"/>
    <property type="project" value="UniProtKB-EC"/>
</dbReference>
<reference evidence="13 14" key="1">
    <citation type="submission" date="2021-05" db="EMBL/GenBank/DDBJ databases">
        <title>Novel Bacillus species.</title>
        <authorList>
            <person name="Liu G."/>
        </authorList>
    </citation>
    <scope>NUCLEOTIDE SEQUENCE [LARGE SCALE GENOMIC DNA]</scope>
    <source>
        <strain evidence="13 14">FJAT-49682</strain>
    </source>
</reference>
<dbReference type="FunFam" id="3.30.420.40:FF:000136">
    <property type="entry name" value="Putative fructokinase"/>
    <property type="match status" value="1"/>
</dbReference>
<dbReference type="FunFam" id="3.30.420.40:FF:000153">
    <property type="entry name" value="Putative fructokinase"/>
    <property type="match status" value="1"/>
</dbReference>
<comment type="catalytic activity">
    <reaction evidence="12">
        <text>D-fructose + ATP = D-fructose 6-phosphate + ADP + H(+)</text>
        <dbReference type="Rhea" id="RHEA:16125"/>
        <dbReference type="ChEBI" id="CHEBI:15378"/>
        <dbReference type="ChEBI" id="CHEBI:30616"/>
        <dbReference type="ChEBI" id="CHEBI:37721"/>
        <dbReference type="ChEBI" id="CHEBI:61527"/>
        <dbReference type="ChEBI" id="CHEBI:456216"/>
        <dbReference type="EC" id="2.7.1.4"/>
    </reaction>
</comment>
<dbReference type="Proteomes" id="UP000676456">
    <property type="component" value="Unassembled WGS sequence"/>
</dbReference>
<dbReference type="InterPro" id="IPR000600">
    <property type="entry name" value="ROK"/>
</dbReference>
<organism evidence="13 14">
    <name type="scientific">Lederbergia citrea</name>
    <dbReference type="NCBI Taxonomy" id="2833581"/>
    <lineage>
        <taxon>Bacteria</taxon>
        <taxon>Bacillati</taxon>
        <taxon>Bacillota</taxon>
        <taxon>Bacilli</taxon>
        <taxon>Bacillales</taxon>
        <taxon>Bacillaceae</taxon>
        <taxon>Lederbergia</taxon>
    </lineage>
</organism>
<evidence type="ECO:0000256" key="5">
    <source>
        <dbReference type="ARBA" id="ARBA00022741"/>
    </source>
</evidence>
<dbReference type="InterPro" id="IPR051804">
    <property type="entry name" value="Carb_Metab_Reg_Kinase/Isom"/>
</dbReference>
<dbReference type="PANTHER" id="PTHR42742:SF3">
    <property type="entry name" value="FRUCTOKINASE"/>
    <property type="match status" value="1"/>
</dbReference>
<proteinExistence type="inferred from homology"/>
<dbReference type="Pfam" id="PF00480">
    <property type="entry name" value="ROK"/>
    <property type="match status" value="1"/>
</dbReference>
<name>A0A942Z698_9BACI</name>
<evidence type="ECO:0000313" key="13">
    <source>
        <dbReference type="EMBL" id="MBS4224112.1"/>
    </source>
</evidence>
<dbReference type="AlphaFoldDB" id="A0A942Z698"/>
<dbReference type="EC" id="2.7.1.4" evidence="11"/>
<evidence type="ECO:0000256" key="3">
    <source>
        <dbReference type="ARBA" id="ARBA00022679"/>
    </source>
</evidence>
<keyword evidence="8" id="KW-0067">ATP-binding</keyword>
<keyword evidence="9" id="KW-0460">Magnesium</keyword>
<keyword evidence="7" id="KW-0862">Zinc</keyword>
<comment type="caution">
    <text evidence="13">The sequence shown here is derived from an EMBL/GenBank/DDBJ whole genome shotgun (WGS) entry which is preliminary data.</text>
</comment>
<dbReference type="PROSITE" id="PS01125">
    <property type="entry name" value="ROK"/>
    <property type="match status" value="1"/>
</dbReference>
<dbReference type="Gene3D" id="3.30.420.40">
    <property type="match status" value="2"/>
</dbReference>
<evidence type="ECO:0000256" key="2">
    <source>
        <dbReference type="ARBA" id="ARBA00006479"/>
    </source>
</evidence>
<keyword evidence="10" id="KW-0119">Carbohydrate metabolism</keyword>
<evidence type="ECO:0000256" key="12">
    <source>
        <dbReference type="ARBA" id="ARBA00048451"/>
    </source>
</evidence>
<comment type="cofactor">
    <cofactor evidence="1">
        <name>Mg(2+)</name>
        <dbReference type="ChEBI" id="CHEBI:18420"/>
    </cofactor>
</comment>
<keyword evidence="4" id="KW-0479">Metal-binding</keyword>
<evidence type="ECO:0000256" key="7">
    <source>
        <dbReference type="ARBA" id="ARBA00022833"/>
    </source>
</evidence>
<dbReference type="InterPro" id="IPR049874">
    <property type="entry name" value="ROK_cs"/>
</dbReference>
<dbReference type="CDD" id="cd24067">
    <property type="entry name" value="ASKHA_NBD_ROK_BsFRK-like"/>
    <property type="match status" value="1"/>
</dbReference>
<dbReference type="SUPFAM" id="SSF53067">
    <property type="entry name" value="Actin-like ATPase domain"/>
    <property type="match status" value="1"/>
</dbReference>